<dbReference type="PANTHER" id="PTHR22604">
    <property type="entry name" value="OXIDOREDUCTASES"/>
    <property type="match status" value="1"/>
</dbReference>
<sequence length="329" mass="36537">MEHVRWGILGAAKLARTTMAQAFQVAEGGTFDALATRDRQKAAPFLSMAPGLRVHDSYDALLADPEIDAIYIPLPNHMHVDWTLRALDAGKHVLVEKPLGLCVADYDKVIAARDRSGLTVVEAFMIPHHPQWQKARDLYRDGAIGKLVNVTASFSFDNRDETSNIRNRVDTGGGAIPDIGVYIFGSVRLVTGEEPEEILDSRIRRENGVDVWAHVTARFPSFHYAGMVSMRAAPWQEVTFHGEGGVIRLSAPFNPRVFGEARVMLSRVDHRGGGSEVTEWRYPKADHYVTQVEAFNRCVLEGAEVTVPLEFGRGTQDMIDRVYAAERAV</sequence>
<dbReference type="EMBL" id="FNPF01000002">
    <property type="protein sequence ID" value="SDX95313.1"/>
    <property type="molecule type" value="Genomic_DNA"/>
</dbReference>
<dbReference type="STRING" id="321339.SAMN05444340_10217"/>
<dbReference type="SUPFAM" id="SSF55347">
    <property type="entry name" value="Glyceraldehyde-3-phosphate dehydrogenase-like, C-terminal domain"/>
    <property type="match status" value="1"/>
</dbReference>
<evidence type="ECO:0000256" key="1">
    <source>
        <dbReference type="ARBA" id="ARBA00010928"/>
    </source>
</evidence>
<proteinExistence type="inferred from homology"/>
<evidence type="ECO:0000259" key="3">
    <source>
        <dbReference type="Pfam" id="PF01408"/>
    </source>
</evidence>
<dbReference type="Pfam" id="PF01408">
    <property type="entry name" value="GFO_IDH_MocA"/>
    <property type="match status" value="1"/>
</dbReference>
<dbReference type="InterPro" id="IPR050984">
    <property type="entry name" value="Gfo/Idh/MocA_domain"/>
</dbReference>
<dbReference type="GO" id="GO:0000166">
    <property type="term" value="F:nucleotide binding"/>
    <property type="evidence" value="ECO:0007669"/>
    <property type="project" value="InterPro"/>
</dbReference>
<comment type="similarity">
    <text evidence="1">Belongs to the Gfo/Idh/MocA family.</text>
</comment>
<reference evidence="5 6" key="1">
    <citation type="submission" date="2016-10" db="EMBL/GenBank/DDBJ databases">
        <authorList>
            <person name="de Groot N.N."/>
        </authorList>
    </citation>
    <scope>NUCLEOTIDE SEQUENCE [LARGE SCALE GENOMIC DNA]</scope>
    <source>
        <strain evidence="5 6">DSM 26880</strain>
    </source>
</reference>
<gene>
    <name evidence="5" type="ORF">SAMN05444340_10217</name>
</gene>
<evidence type="ECO:0000313" key="6">
    <source>
        <dbReference type="Proteomes" id="UP000199286"/>
    </source>
</evidence>
<dbReference type="GO" id="GO:0016491">
    <property type="term" value="F:oxidoreductase activity"/>
    <property type="evidence" value="ECO:0007669"/>
    <property type="project" value="UniProtKB-KW"/>
</dbReference>
<accession>A0A1H3FW34</accession>
<dbReference type="Gene3D" id="3.40.50.720">
    <property type="entry name" value="NAD(P)-binding Rossmann-like Domain"/>
    <property type="match status" value="1"/>
</dbReference>
<evidence type="ECO:0000313" key="5">
    <source>
        <dbReference type="EMBL" id="SDX95313.1"/>
    </source>
</evidence>
<dbReference type="InterPro" id="IPR055170">
    <property type="entry name" value="GFO_IDH_MocA-like_dom"/>
</dbReference>
<dbReference type="Pfam" id="PF22725">
    <property type="entry name" value="GFO_IDH_MocA_C3"/>
    <property type="match status" value="1"/>
</dbReference>
<dbReference type="OrthoDB" id="9815825at2"/>
<dbReference type="InterPro" id="IPR000683">
    <property type="entry name" value="Gfo/Idh/MocA-like_OxRdtase_N"/>
</dbReference>
<keyword evidence="2" id="KW-0560">Oxidoreductase</keyword>
<dbReference type="InterPro" id="IPR036291">
    <property type="entry name" value="NAD(P)-bd_dom_sf"/>
</dbReference>
<dbReference type="Proteomes" id="UP000199286">
    <property type="component" value="Unassembled WGS sequence"/>
</dbReference>
<organism evidence="5 6">
    <name type="scientific">Citreimonas salinaria</name>
    <dbReference type="NCBI Taxonomy" id="321339"/>
    <lineage>
        <taxon>Bacteria</taxon>
        <taxon>Pseudomonadati</taxon>
        <taxon>Pseudomonadota</taxon>
        <taxon>Alphaproteobacteria</taxon>
        <taxon>Rhodobacterales</taxon>
        <taxon>Roseobacteraceae</taxon>
        <taxon>Citreimonas</taxon>
    </lineage>
</organism>
<feature type="domain" description="GFO/IDH/MocA-like oxidoreductase" evidence="4">
    <location>
        <begin position="132"/>
        <end position="248"/>
    </location>
</feature>
<feature type="domain" description="Gfo/Idh/MocA-like oxidoreductase N-terminal" evidence="3">
    <location>
        <begin position="4"/>
        <end position="121"/>
    </location>
</feature>
<evidence type="ECO:0000256" key="2">
    <source>
        <dbReference type="ARBA" id="ARBA00023002"/>
    </source>
</evidence>
<dbReference type="PANTHER" id="PTHR22604:SF105">
    <property type="entry name" value="TRANS-1,2-DIHYDROBENZENE-1,2-DIOL DEHYDROGENASE"/>
    <property type="match status" value="1"/>
</dbReference>
<name>A0A1H3FW34_9RHOB</name>
<dbReference type="Gene3D" id="3.30.360.10">
    <property type="entry name" value="Dihydrodipicolinate Reductase, domain 2"/>
    <property type="match status" value="1"/>
</dbReference>
<protein>
    <submittedName>
        <fullName evidence="5">Predicted dehydrogenase</fullName>
    </submittedName>
</protein>
<dbReference type="RefSeq" id="WP_089878796.1">
    <property type="nucleotide sequence ID" value="NZ_FNPF01000002.1"/>
</dbReference>
<dbReference type="AlphaFoldDB" id="A0A1H3FW34"/>
<dbReference type="SUPFAM" id="SSF51735">
    <property type="entry name" value="NAD(P)-binding Rossmann-fold domains"/>
    <property type="match status" value="1"/>
</dbReference>
<keyword evidence="6" id="KW-1185">Reference proteome</keyword>
<evidence type="ECO:0000259" key="4">
    <source>
        <dbReference type="Pfam" id="PF22725"/>
    </source>
</evidence>